<sequence length="1240" mass="136437">AMILSTSPRKTVPLASGDDWKPGTSSRSSSVTKRIFFCGVVVENEGNAELSEDVRELVASFGDPLGFPDDDDMPSSVAERPGTNDNRTRRRAMTNTSAIQDVINELVNTERSYVKRLQILKQDYADPLRTYARSKQTAIIPAYEANTLFGNIDTLLPVNEAFLEDLERMVASDRPDSIVNIGDVVLKHFKQQSGRGFELYKHFYVKREEAQAIFEREMAKKGSFATFIDRIKYSSGDSKNRIGLRELLAEPVQRIPRYTLMFRTMIKRMAPSDPQRARLVEADAIASKIALAETDEPTKRASVMHCLTQTIEDFPPGLISHSRRLIDYVDVDDAHDGLNGPGSSGALEPLRCTLFLFDDKLMIVKRPSEKTARTLTGLDRLEKATKSGSLPSGLKKNGLSCRGVVDLFDVVATEVGDADFHLFLENPPLDQPERWNGRPFRSMSVVHPPSLSSFNPQKNALDKKRFLENLWKAQVDLRARSGTSVTLQAEEKEVESRGGRVTIARTYFHVFQRTSFLKEAKKTKVVVQIDPSGAADPLPFGIEGPPYVVIRVQPIEGDLARYKVTSSDPGDDNEEDIVQAGRVPERIIQTIHQYGLFKFRTDKNSVPSTPTASSRSRAAIFGLDVIGRQLFGPLAGSSKTDFSSISSSRRSKSTTRSSVYTQSSDGSLMRFSQRSQLTGSTSVTSVEDESFASNKSSGRSRKLLKKRSKSPIASGTESGRWSRPQSRAGSVSRESSPAPPADEGEEVLLQRGQYVDESEWDLAQRLELARRNSKNQHGNERPLSNFWDGQFEDTIYEEMPPQQVLRPASRASTATATATAVYSQHSTTPQTPVRPTTPSSQLGSPIRSPSRNSERPRGPRSPSPLPLPPGHSSSPPPSPLPPMENVELAIEAEIRRMRSPVPGGRYAFEAAPVTPQTKVAGGRPTEPLSIKKRESVDEGAGPRKVYAKTSPLVKGRVVSPRRVSPVVRQARTKLPAVETDEEKVLAKSGAAKDGLESSRRAVKRIKLDAERLRSCLSTDSGLRTTRGAPRTPQHVRAATTTPVQERLEEMRQLIGRRHGELGTPTRSGARPFGAAPLTPSSSSSSVSGADAEELAKLIADAASEADRHLLRASAAQEELGVDLALLAADLKEKAGLLEKARVELQSQKRQCELVKSLLDNAVAENGLVYDTVNEELGELFNSAQLPETEAWAAMAADVRKTKAARNELAMENSRLKRRLAEVESERDAWSSLLRKHGLLS</sequence>
<dbReference type="Proteomes" id="UP000814128">
    <property type="component" value="Unassembled WGS sequence"/>
</dbReference>
<protein>
    <submittedName>
        <fullName evidence="1">Uncharacterized protein</fullName>
    </submittedName>
</protein>
<gene>
    <name evidence="1" type="ORF">K488DRAFT_42843</name>
</gene>
<comment type="caution">
    <text evidence="1">The sequence shown here is derived from an EMBL/GenBank/DDBJ whole genome shotgun (WGS) entry which is preliminary data.</text>
</comment>
<keyword evidence="2" id="KW-1185">Reference proteome</keyword>
<reference evidence="1" key="2">
    <citation type="journal article" date="2022" name="New Phytol.">
        <title>Evolutionary transition to the ectomycorrhizal habit in the genomes of a hyperdiverse lineage of mushroom-forming fungi.</title>
        <authorList>
            <person name="Looney B."/>
            <person name="Miyauchi S."/>
            <person name="Morin E."/>
            <person name="Drula E."/>
            <person name="Courty P.E."/>
            <person name="Kohler A."/>
            <person name="Kuo A."/>
            <person name="LaButti K."/>
            <person name="Pangilinan J."/>
            <person name="Lipzen A."/>
            <person name="Riley R."/>
            <person name="Andreopoulos W."/>
            <person name="He G."/>
            <person name="Johnson J."/>
            <person name="Nolan M."/>
            <person name="Tritt A."/>
            <person name="Barry K.W."/>
            <person name="Grigoriev I.V."/>
            <person name="Nagy L.G."/>
            <person name="Hibbett D."/>
            <person name="Henrissat B."/>
            <person name="Matheny P.B."/>
            <person name="Labbe J."/>
            <person name="Martin F.M."/>
        </authorList>
    </citation>
    <scope>NUCLEOTIDE SEQUENCE</scope>
    <source>
        <strain evidence="1">EC-137</strain>
    </source>
</reference>
<feature type="non-terminal residue" evidence="1">
    <location>
        <position position="1"/>
    </location>
</feature>
<reference evidence="1" key="1">
    <citation type="submission" date="2021-02" db="EMBL/GenBank/DDBJ databases">
        <authorList>
            <consortium name="DOE Joint Genome Institute"/>
            <person name="Ahrendt S."/>
            <person name="Looney B.P."/>
            <person name="Miyauchi S."/>
            <person name="Morin E."/>
            <person name="Drula E."/>
            <person name="Courty P.E."/>
            <person name="Chicoki N."/>
            <person name="Fauchery L."/>
            <person name="Kohler A."/>
            <person name="Kuo A."/>
            <person name="Labutti K."/>
            <person name="Pangilinan J."/>
            <person name="Lipzen A."/>
            <person name="Riley R."/>
            <person name="Andreopoulos W."/>
            <person name="He G."/>
            <person name="Johnson J."/>
            <person name="Barry K.W."/>
            <person name="Grigoriev I.V."/>
            <person name="Nagy L."/>
            <person name="Hibbett D."/>
            <person name="Henrissat B."/>
            <person name="Matheny P.B."/>
            <person name="Labbe J."/>
            <person name="Martin F."/>
        </authorList>
    </citation>
    <scope>NUCLEOTIDE SEQUENCE</scope>
    <source>
        <strain evidence="1">EC-137</strain>
    </source>
</reference>
<organism evidence="1 2">
    <name type="scientific">Vararia minispora EC-137</name>
    <dbReference type="NCBI Taxonomy" id="1314806"/>
    <lineage>
        <taxon>Eukaryota</taxon>
        <taxon>Fungi</taxon>
        <taxon>Dikarya</taxon>
        <taxon>Basidiomycota</taxon>
        <taxon>Agaricomycotina</taxon>
        <taxon>Agaricomycetes</taxon>
        <taxon>Russulales</taxon>
        <taxon>Lachnocladiaceae</taxon>
        <taxon>Vararia</taxon>
    </lineage>
</organism>
<accession>A0ACB8QVZ1</accession>
<evidence type="ECO:0000313" key="2">
    <source>
        <dbReference type="Proteomes" id="UP000814128"/>
    </source>
</evidence>
<proteinExistence type="predicted"/>
<name>A0ACB8QVZ1_9AGAM</name>
<evidence type="ECO:0000313" key="1">
    <source>
        <dbReference type="EMBL" id="KAI0035678.1"/>
    </source>
</evidence>
<dbReference type="EMBL" id="MU273481">
    <property type="protein sequence ID" value="KAI0035678.1"/>
    <property type="molecule type" value="Genomic_DNA"/>
</dbReference>